<organism evidence="2 3">
    <name type="scientific">Candidatus Iainarchaeum sp</name>
    <dbReference type="NCBI Taxonomy" id="3101447"/>
    <lineage>
        <taxon>Archaea</taxon>
        <taxon>Candidatus Iainarchaeota</taxon>
        <taxon>Candidatus Iainarchaeia</taxon>
        <taxon>Candidatus Iainarchaeales</taxon>
        <taxon>Candidatus Iainarchaeaceae</taxon>
        <taxon>Candidatus Iainarchaeum</taxon>
    </lineage>
</organism>
<dbReference type="AlphaFoldDB" id="A0A8T5GF64"/>
<dbReference type="Proteomes" id="UP000722459">
    <property type="component" value="Unassembled WGS sequence"/>
</dbReference>
<evidence type="ECO:0000313" key="2">
    <source>
        <dbReference type="EMBL" id="MBT4870470.1"/>
    </source>
</evidence>
<comment type="caution">
    <text evidence="2">The sequence shown here is derived from an EMBL/GenBank/DDBJ whole genome shotgun (WGS) entry which is preliminary data.</text>
</comment>
<reference evidence="2" key="1">
    <citation type="journal article" date="2021" name="ISME J.">
        <title>Mercury methylation by metabolically versatile and cosmopolitan marine bacteria.</title>
        <authorList>
            <person name="Lin H."/>
            <person name="Ascher D.B."/>
            <person name="Myung Y."/>
            <person name="Lamborg C.H."/>
            <person name="Hallam S.J."/>
            <person name="Gionfriddo C.M."/>
            <person name="Holt K.E."/>
            <person name="Moreau J.W."/>
        </authorList>
    </citation>
    <scope>NUCLEOTIDE SEQUENCE</scope>
    <source>
        <strain evidence="2">SI075_bin30</strain>
    </source>
</reference>
<name>A0A8T5GF64_9ARCH</name>
<feature type="transmembrane region" description="Helical" evidence="1">
    <location>
        <begin position="12"/>
        <end position="33"/>
    </location>
</feature>
<gene>
    <name evidence="2" type="ORF">HON47_02770</name>
</gene>
<dbReference type="InterPro" id="IPR055927">
    <property type="entry name" value="DUF7504"/>
</dbReference>
<keyword evidence="1" id="KW-1133">Transmembrane helix</keyword>
<proteinExistence type="predicted"/>
<accession>A0A8T5GF64</accession>
<keyword evidence="1" id="KW-0812">Transmembrane</keyword>
<evidence type="ECO:0000256" key="1">
    <source>
        <dbReference type="SAM" id="Phobius"/>
    </source>
</evidence>
<evidence type="ECO:0000313" key="3">
    <source>
        <dbReference type="Proteomes" id="UP000722459"/>
    </source>
</evidence>
<sequence>MQFLKFSNKGFAFTLEVIVAVVIFDSLTTLGVYNNEKAVEKFIHTLSQKTKTSPISDVFLIMKHSKEEFIETVVQFFDKIIEL</sequence>
<dbReference type="Pfam" id="PF24336">
    <property type="entry name" value="DUF7504"/>
    <property type="match status" value="1"/>
</dbReference>
<keyword evidence="1" id="KW-0472">Membrane</keyword>
<dbReference type="EMBL" id="JABJNZ010000037">
    <property type="protein sequence ID" value="MBT4870470.1"/>
    <property type="molecule type" value="Genomic_DNA"/>
</dbReference>
<protein>
    <submittedName>
        <fullName evidence="2">Uncharacterized protein</fullName>
    </submittedName>
</protein>